<keyword evidence="3" id="KW-1185">Reference proteome</keyword>
<feature type="domain" description="VanZ-like" evidence="1">
    <location>
        <begin position="19"/>
        <end position="90"/>
    </location>
</feature>
<proteinExistence type="predicted"/>
<evidence type="ECO:0000313" key="2">
    <source>
        <dbReference type="EMBL" id="WED63545.1"/>
    </source>
</evidence>
<dbReference type="Pfam" id="PF04892">
    <property type="entry name" value="VanZ"/>
    <property type="match status" value="1"/>
</dbReference>
<protein>
    <submittedName>
        <fullName evidence="2">VanZ family protein</fullName>
    </submittedName>
</protein>
<dbReference type="Proteomes" id="UP001218638">
    <property type="component" value="Chromosome"/>
</dbReference>
<gene>
    <name evidence="2" type="ORF">PXH66_14500</name>
</gene>
<evidence type="ECO:0000313" key="3">
    <source>
        <dbReference type="Proteomes" id="UP001218638"/>
    </source>
</evidence>
<reference evidence="2" key="1">
    <citation type="submission" date="2023-03" db="EMBL/GenBank/DDBJ databases">
        <title>Lomoglobus Profundus gen. nov., sp. nov., a novel member of the phylum Verrucomicrobia, isolated from deep-marine sediment of South China Sea.</title>
        <authorList>
            <person name="Ahmad T."/>
            <person name="Ishaq S.E."/>
            <person name="Wang F."/>
        </authorList>
    </citation>
    <scope>NUCLEOTIDE SEQUENCE</scope>
    <source>
        <strain evidence="2">LMO-M01</strain>
    </source>
</reference>
<dbReference type="AlphaFoldDB" id="A0AAF0CMU1"/>
<dbReference type="PANTHER" id="PTHR28008:SF1">
    <property type="entry name" value="DOMAIN PROTEIN, PUTATIVE (AFU_ORTHOLOGUE AFUA_3G10980)-RELATED"/>
    <property type="match status" value="1"/>
</dbReference>
<accession>A0AAF0CMU1</accession>
<dbReference type="EMBL" id="CP119075">
    <property type="protein sequence ID" value="WED63545.1"/>
    <property type="molecule type" value="Genomic_DNA"/>
</dbReference>
<sequence length="114" mass="12828">MIFVASGRGQVAVPPVINIDKITHFAVFGLLGTLIARTQRPGRWWVGILLASLYGLVDEWRQSFTPGRSVEVADWVADTLGALTAVLIYTHWKRYRLLLEKNLWRSRPAPVAKS</sequence>
<dbReference type="NCBIfam" id="NF037970">
    <property type="entry name" value="vanZ_1"/>
    <property type="match status" value="1"/>
</dbReference>
<dbReference type="RefSeq" id="WP_330929754.1">
    <property type="nucleotide sequence ID" value="NZ_CP119075.1"/>
</dbReference>
<dbReference type="PANTHER" id="PTHR28008">
    <property type="entry name" value="DOMAIN PROTEIN, PUTATIVE (AFU_ORTHOLOGUE AFUA_3G10980)-RELATED"/>
    <property type="match status" value="1"/>
</dbReference>
<name>A0AAF0CMU1_9BACT</name>
<organism evidence="2 3">
    <name type="scientific">Synoicihabitans lomoniglobus</name>
    <dbReference type="NCBI Taxonomy" id="2909285"/>
    <lineage>
        <taxon>Bacteria</taxon>
        <taxon>Pseudomonadati</taxon>
        <taxon>Verrucomicrobiota</taxon>
        <taxon>Opitutia</taxon>
        <taxon>Opitutales</taxon>
        <taxon>Opitutaceae</taxon>
        <taxon>Synoicihabitans</taxon>
    </lineage>
</organism>
<evidence type="ECO:0000259" key="1">
    <source>
        <dbReference type="Pfam" id="PF04892"/>
    </source>
</evidence>
<dbReference type="InterPro" id="IPR006976">
    <property type="entry name" value="VanZ-like"/>
</dbReference>
<dbReference type="KEGG" id="slom:PXH66_14500"/>